<evidence type="ECO:0000256" key="1">
    <source>
        <dbReference type="SAM" id="SignalP"/>
    </source>
</evidence>
<name>A0A660S4Z8_UNCT6</name>
<dbReference type="AlphaFoldDB" id="A0A660S4Z8"/>
<evidence type="ECO:0000313" key="2">
    <source>
        <dbReference type="EMBL" id="RKX64635.1"/>
    </source>
</evidence>
<comment type="caution">
    <text evidence="2">The sequence shown here is derived from an EMBL/GenBank/DDBJ whole genome shotgun (WGS) entry which is preliminary data.</text>
</comment>
<protein>
    <submittedName>
        <fullName evidence="2">Uncharacterized protein</fullName>
    </submittedName>
</protein>
<dbReference type="EMBL" id="QNBC01000144">
    <property type="protein sequence ID" value="RKX64635.1"/>
    <property type="molecule type" value="Genomic_DNA"/>
</dbReference>
<gene>
    <name evidence="2" type="ORF">DRP44_07965</name>
</gene>
<reference evidence="2 3" key="1">
    <citation type="submission" date="2018-06" db="EMBL/GenBank/DDBJ databases">
        <title>Extensive metabolic versatility and redundancy in microbially diverse, dynamic hydrothermal sediments.</title>
        <authorList>
            <person name="Dombrowski N."/>
            <person name="Teske A."/>
            <person name="Baker B.J."/>
        </authorList>
    </citation>
    <scope>NUCLEOTIDE SEQUENCE [LARGE SCALE GENOMIC DNA]</scope>
    <source>
        <strain evidence="2">B35_G9</strain>
    </source>
</reference>
<dbReference type="Proteomes" id="UP000282321">
    <property type="component" value="Unassembled WGS sequence"/>
</dbReference>
<proteinExistence type="predicted"/>
<evidence type="ECO:0000313" key="3">
    <source>
        <dbReference type="Proteomes" id="UP000282321"/>
    </source>
</evidence>
<accession>A0A660S4Z8</accession>
<keyword evidence="1" id="KW-0732">Signal</keyword>
<sequence length="123" mass="13879">MYRYLILVAFILTGCSVSFDVTTDEYQMDVNNTYGFYAETVVESPSQTQRSNVTIDEVEIYYTATKSNSFYTNMSVYASTDTTADMIKGANDEKLFDVTLTQNQTTVSDSVYSDMIKQGLKQP</sequence>
<organism evidence="2 3">
    <name type="scientific">candidate division TA06 bacterium</name>
    <dbReference type="NCBI Taxonomy" id="2250710"/>
    <lineage>
        <taxon>Bacteria</taxon>
        <taxon>Bacteria division TA06</taxon>
    </lineage>
</organism>
<feature type="non-terminal residue" evidence="2">
    <location>
        <position position="123"/>
    </location>
</feature>
<feature type="signal peptide" evidence="1">
    <location>
        <begin position="1"/>
        <end position="20"/>
    </location>
</feature>
<dbReference type="PROSITE" id="PS51257">
    <property type="entry name" value="PROKAR_LIPOPROTEIN"/>
    <property type="match status" value="1"/>
</dbReference>
<feature type="chain" id="PRO_5024904058" evidence="1">
    <location>
        <begin position="21"/>
        <end position="123"/>
    </location>
</feature>